<keyword evidence="4" id="KW-1185">Reference proteome</keyword>
<evidence type="ECO:0008006" key="5">
    <source>
        <dbReference type="Google" id="ProtNLM"/>
    </source>
</evidence>
<protein>
    <recommendedName>
        <fullName evidence="5">F-box domain-containing protein</fullName>
    </recommendedName>
</protein>
<sequence length="612" mass="69698">MSLETPESPFTHVLGTNYQPTATEIEEVKAFLRDPEAEYNSIQEEIAKLRARQDELDVLINQHSALTSSVRRLPDEVLKEIFIQCLPDYHLPTRDLDEAPLLLTTVTNSWRQVALSTPALWNRIYIHLPSISEPLDAGYGARFQQRLEGTRRWLERSSSLPLSIFLNVELEVRPSARVIAEESSVRLDLVSRFLQLLMEHYQRWKRVALHVASEALFLPKIPGDCLPLSLEYLEVARTFDLDGTSERRTEGSFDLMHLLLRAPALKSLHFWDERVTSLALELPAQLHNLTDLKFTFHPPTSDRILQLSSAQALRLLSRFCGNLRSVTVDLTVDNTALGEQRPVASTVIAFPQLVNLLVRFKLPGDFSLLSGSLIRFFESIITPRLNDFGIHLISPQGHMHEDLGHAPFTFITSFLQRSRCHDAITSFSLAVPLRDTTVIDLLRGMPNLEKLRIIGDPHQRMKTVEYDRGFHYPPDRRLPVSTATEDLLLALTPSCNSTVLCPHLQHVEFPSCNPALGLSFLTFGQARMTESTNHAALRSFNVDFWRPLSRQTKEEVARRLGELRESGMAVRWRATPGGERLGPDDPRSKSYERDPSYPFTRNQTFTFFTISY</sequence>
<accession>A0ABR3FEY5</accession>
<comment type="caution">
    <text evidence="3">The sequence shown here is derived from an EMBL/GenBank/DDBJ whole genome shotgun (WGS) entry which is preliminary data.</text>
</comment>
<evidence type="ECO:0000313" key="4">
    <source>
        <dbReference type="Proteomes" id="UP001465976"/>
    </source>
</evidence>
<keyword evidence="1" id="KW-0175">Coiled coil</keyword>
<evidence type="ECO:0000256" key="1">
    <source>
        <dbReference type="SAM" id="Coils"/>
    </source>
</evidence>
<dbReference type="InterPro" id="IPR032675">
    <property type="entry name" value="LRR_dom_sf"/>
</dbReference>
<evidence type="ECO:0000256" key="2">
    <source>
        <dbReference type="SAM" id="MobiDB-lite"/>
    </source>
</evidence>
<proteinExistence type="predicted"/>
<gene>
    <name evidence="3" type="ORF">V5O48_008127</name>
</gene>
<feature type="coiled-coil region" evidence="1">
    <location>
        <begin position="32"/>
        <end position="59"/>
    </location>
</feature>
<dbReference type="EMBL" id="JBAHYK010000458">
    <property type="protein sequence ID" value="KAL0573819.1"/>
    <property type="molecule type" value="Genomic_DNA"/>
</dbReference>
<organism evidence="3 4">
    <name type="scientific">Marasmius crinis-equi</name>
    <dbReference type="NCBI Taxonomy" id="585013"/>
    <lineage>
        <taxon>Eukaryota</taxon>
        <taxon>Fungi</taxon>
        <taxon>Dikarya</taxon>
        <taxon>Basidiomycota</taxon>
        <taxon>Agaricomycotina</taxon>
        <taxon>Agaricomycetes</taxon>
        <taxon>Agaricomycetidae</taxon>
        <taxon>Agaricales</taxon>
        <taxon>Marasmiineae</taxon>
        <taxon>Marasmiaceae</taxon>
        <taxon>Marasmius</taxon>
    </lineage>
</organism>
<name>A0ABR3FEY5_9AGAR</name>
<reference evidence="3 4" key="1">
    <citation type="submission" date="2024-02" db="EMBL/GenBank/DDBJ databases">
        <title>A draft genome for the cacao thread blight pathogen Marasmius crinis-equi.</title>
        <authorList>
            <person name="Cohen S.P."/>
            <person name="Baruah I.K."/>
            <person name="Amoako-Attah I."/>
            <person name="Bukari Y."/>
            <person name="Meinhardt L.W."/>
            <person name="Bailey B.A."/>
        </authorList>
    </citation>
    <scope>NUCLEOTIDE SEQUENCE [LARGE SCALE GENOMIC DNA]</scope>
    <source>
        <strain evidence="3 4">GH-76</strain>
    </source>
</reference>
<dbReference type="Gene3D" id="3.80.10.10">
    <property type="entry name" value="Ribonuclease Inhibitor"/>
    <property type="match status" value="1"/>
</dbReference>
<feature type="compositionally biased region" description="Basic and acidic residues" evidence="2">
    <location>
        <begin position="581"/>
        <end position="595"/>
    </location>
</feature>
<evidence type="ECO:0000313" key="3">
    <source>
        <dbReference type="EMBL" id="KAL0573819.1"/>
    </source>
</evidence>
<feature type="region of interest" description="Disordered" evidence="2">
    <location>
        <begin position="573"/>
        <end position="597"/>
    </location>
</feature>
<dbReference type="Proteomes" id="UP001465976">
    <property type="component" value="Unassembled WGS sequence"/>
</dbReference>